<protein>
    <submittedName>
        <fullName evidence="5">Intracellular distribution of mitochondria</fullName>
    </submittedName>
</protein>
<dbReference type="Gene3D" id="1.25.40.10">
    <property type="entry name" value="Tetratricopeptide repeat domain"/>
    <property type="match status" value="1"/>
</dbReference>
<evidence type="ECO:0000259" key="4">
    <source>
        <dbReference type="PROSITE" id="PS51823"/>
    </source>
</evidence>
<dbReference type="Pfam" id="PF13236">
    <property type="entry name" value="CLU"/>
    <property type="match status" value="1"/>
</dbReference>
<dbReference type="InterPro" id="IPR027523">
    <property type="entry name" value="CLU_prot"/>
</dbReference>
<keyword evidence="6" id="KW-1185">Reference proteome</keyword>
<feature type="compositionally biased region" description="Basic and acidic residues" evidence="2">
    <location>
        <begin position="1211"/>
        <end position="1221"/>
    </location>
</feature>
<dbReference type="Pfam" id="PF12807">
    <property type="entry name" value="eIF3_p135"/>
    <property type="match status" value="1"/>
</dbReference>
<sequence>MYIVDDAPLGTGKYSKVLRICDRKSNELHAVKVLKKLMQGAMERNMWKTERPHPNVVQLLGVWEQGGKIYMKMELCEFGSLDKMLKRQKPHGGLDEGCMWHCLKDISAGVQAIHNNNIVHLDLKPENICISSTGSLKIGDFGHSVTLPVHETDGIEGDKRYMAPELLNGQCGKYSDIFSLGISMYEIQSNRCGEIPGEGPEWHQLRDGISVVAREKTNAVGLDKEGEVSDPGYLEPTSEVHSSLCQPAKSKLLDLIKAMMQTTHENRPPIEEVFLMALERTSIMFPGPLGSRGGRGALYELSHTAMAEQTPEQIVPETAVATEQESQEIEDTGAEEFYQITINLPNKGGKVQVIATPREAIQDVRQSIVESTETCIHSCFSLSFNGTKLNDFMELGDVEGITPDSELDLILNNYTEREARIHVNRLRDLLAGPAKLNVNAVGIDPAMSFLSTVSGPIEETPVDNTTYETAPTTVFSKFDLNASAALSDFVPKGLERTPIQCVKSIALSGWNPPPHHLRLRGDLMYLIVTTLEGETVQITSTATGFHVNKSTSNHFDPTPRQDSKAASDHSLIVLLEKVSPMFTTNFKKLQEFITRHHMLEVLPVTTSQPAYPWAIQPAPHTFDPTRPSEAYLNYGTDSVDSLRDWNDELQSHRELPRSNLQERVMRDRFLNKINADFADAAVRGAMDVVNGNVVPLNPLEPEESHMYVYNNIFFSKGFDGRNTFEKLGGDDAAHVATGKDLEGVRTLNGVDVEGLYTLGTVVVDYKGVRVVAQSIVPGIFRQQEESSIVYGSIDNGPQVKSDEKFHEILGKAAKALHLAEHAVDNGDGKSTNLWTSFDTKGLMGADGRRYLLDLYRLNPVDIEFLENDVAAKDDMPEYPHKLTLMRPELMLLFWEHKLRTWIQERATEIQKRAEEKKALAGDAEASNEKAKDEEKEEGKPVEKEEKESTEPSNETRNPEDDVNILDFDLTFNVDAFTSVKTLPKSGDAKSEQEAVVREASKFLRDNVIAVLLQDFTAYIVSPIDGGSLTKAMHRRGINMRYLGRIATLAKDSKEFGLVHIHQLAMQEMVVRSVKRIIRKALRGLPTTHIPDCISHILNCLLGHELNASPVATLAQDGHAYTKFTPETLRDNIQSEVLLRYRFQLPENFVKNIPKEKKVPLLRDVCLRAGIQIEARDYIFFPVVETTADAASTAGNNTTTTTTSSKKGSKQSKNEKHHDKQARTIAKSKKRATTFEPSDILTILPLVKQASARSSYADEAFEAGKTSLAQGHRQLGLELLLESLALHEQTYGFLHPETARCYQALAMIYYHADDKEVALEFQRKAVIVSERTLGVDSPEALHNYLNLGLFEHAAGRTLTALKYLKHAIQYWDLIYGKNHPDSSTADNNIAVMLQSLKDFENSCAFFERAMATQELAHGKEHI</sequence>
<dbReference type="Pfam" id="PF13374">
    <property type="entry name" value="TPR_10"/>
    <property type="match status" value="2"/>
</dbReference>
<dbReference type="SUPFAM" id="SSF48452">
    <property type="entry name" value="TPR-like"/>
    <property type="match status" value="1"/>
</dbReference>
<dbReference type="GO" id="GO:0048312">
    <property type="term" value="P:intracellular distribution of mitochondria"/>
    <property type="evidence" value="ECO:0007669"/>
    <property type="project" value="TreeGrafter"/>
</dbReference>
<dbReference type="InterPro" id="IPR023231">
    <property type="entry name" value="GSKIP_dom_sf"/>
</dbReference>
<dbReference type="PROSITE" id="PS51823">
    <property type="entry name" value="CLU"/>
    <property type="match status" value="1"/>
</dbReference>
<dbReference type="InterPro" id="IPR008271">
    <property type="entry name" value="Ser/Thr_kinase_AS"/>
</dbReference>
<dbReference type="SUPFAM" id="SSF103107">
    <property type="entry name" value="Hypothetical protein c14orf129, hspc210"/>
    <property type="match status" value="1"/>
</dbReference>
<feature type="region of interest" description="Disordered" evidence="2">
    <location>
        <begin position="1191"/>
        <end position="1228"/>
    </location>
</feature>
<dbReference type="InterPro" id="IPR025697">
    <property type="entry name" value="CLU_dom"/>
</dbReference>
<dbReference type="SUPFAM" id="SSF56112">
    <property type="entry name" value="Protein kinase-like (PK-like)"/>
    <property type="match status" value="1"/>
</dbReference>
<feature type="domain" description="Clu" evidence="4">
    <location>
        <begin position="623"/>
        <end position="865"/>
    </location>
</feature>
<dbReference type="GO" id="GO:0005524">
    <property type="term" value="F:ATP binding"/>
    <property type="evidence" value="ECO:0007669"/>
    <property type="project" value="InterPro"/>
</dbReference>
<dbReference type="Pfam" id="PF15044">
    <property type="entry name" value="CLU_N"/>
    <property type="match status" value="1"/>
</dbReference>
<comment type="caution">
    <text evidence="5">The sequence shown here is derived from an EMBL/GenBank/DDBJ whole genome shotgun (WGS) entry which is preliminary data.</text>
</comment>
<evidence type="ECO:0000256" key="2">
    <source>
        <dbReference type="SAM" id="MobiDB-lite"/>
    </source>
</evidence>
<evidence type="ECO:0000313" key="6">
    <source>
        <dbReference type="Proteomes" id="UP000703661"/>
    </source>
</evidence>
<proteinExistence type="predicted"/>
<dbReference type="PROSITE" id="PS00108">
    <property type="entry name" value="PROTEIN_KINASE_ST"/>
    <property type="match status" value="1"/>
</dbReference>
<evidence type="ECO:0000313" key="5">
    <source>
        <dbReference type="EMBL" id="KAG0018614.1"/>
    </source>
</evidence>
<keyword evidence="1" id="KW-0963">Cytoplasm</keyword>
<dbReference type="CDD" id="cd15466">
    <property type="entry name" value="CLU-central"/>
    <property type="match status" value="1"/>
</dbReference>
<feature type="compositionally biased region" description="Basic and acidic residues" evidence="2">
    <location>
        <begin position="926"/>
        <end position="949"/>
    </location>
</feature>
<dbReference type="FunFam" id="3.30.2280.10:FF:000002">
    <property type="entry name" value="Clustered mitochondria protein homolog"/>
    <property type="match status" value="1"/>
</dbReference>
<feature type="domain" description="Protein kinase" evidence="3">
    <location>
        <begin position="3"/>
        <end position="285"/>
    </location>
</feature>
<dbReference type="PANTHER" id="PTHR12601">
    <property type="entry name" value="EUKARYOTIC TRANSLATION INITIATION FACTOR 3 SUBUNIT EIF-3"/>
    <property type="match status" value="1"/>
</dbReference>
<dbReference type="InterPro" id="IPR011009">
    <property type="entry name" value="Kinase-like_dom_sf"/>
</dbReference>
<dbReference type="EMBL" id="JAAAID010000349">
    <property type="protein sequence ID" value="KAG0018614.1"/>
    <property type="molecule type" value="Genomic_DNA"/>
</dbReference>
<dbReference type="InterPro" id="IPR000719">
    <property type="entry name" value="Prot_kinase_dom"/>
</dbReference>
<dbReference type="Pfam" id="PF00069">
    <property type="entry name" value="Pkinase"/>
    <property type="match status" value="1"/>
</dbReference>
<dbReference type="Gene3D" id="1.10.510.10">
    <property type="entry name" value="Transferase(Phosphotransferase) domain 1"/>
    <property type="match status" value="1"/>
</dbReference>
<dbReference type="Proteomes" id="UP000703661">
    <property type="component" value="Unassembled WGS sequence"/>
</dbReference>
<organism evidence="5 6">
    <name type="scientific">Entomortierella chlamydospora</name>
    <dbReference type="NCBI Taxonomy" id="101097"/>
    <lineage>
        <taxon>Eukaryota</taxon>
        <taxon>Fungi</taxon>
        <taxon>Fungi incertae sedis</taxon>
        <taxon>Mucoromycota</taxon>
        <taxon>Mortierellomycotina</taxon>
        <taxon>Mortierellomycetes</taxon>
        <taxon>Mortierellales</taxon>
        <taxon>Mortierellaceae</taxon>
        <taxon>Entomortierella</taxon>
    </lineage>
</organism>
<feature type="region of interest" description="Disordered" evidence="2">
    <location>
        <begin position="913"/>
        <end position="961"/>
    </location>
</feature>
<dbReference type="GO" id="GO:0005737">
    <property type="term" value="C:cytoplasm"/>
    <property type="evidence" value="ECO:0007669"/>
    <property type="project" value="TreeGrafter"/>
</dbReference>
<evidence type="ECO:0000259" key="3">
    <source>
        <dbReference type="PROSITE" id="PS50011"/>
    </source>
</evidence>
<dbReference type="InterPro" id="IPR007967">
    <property type="entry name" value="GSKIP_dom"/>
</dbReference>
<reference evidence="5" key="1">
    <citation type="journal article" date="2020" name="Fungal Divers.">
        <title>Resolving the Mortierellaceae phylogeny through synthesis of multi-gene phylogenetics and phylogenomics.</title>
        <authorList>
            <person name="Vandepol N."/>
            <person name="Liber J."/>
            <person name="Desiro A."/>
            <person name="Na H."/>
            <person name="Kennedy M."/>
            <person name="Barry K."/>
            <person name="Grigoriev I.V."/>
            <person name="Miller A.N."/>
            <person name="O'Donnell K."/>
            <person name="Stajich J.E."/>
            <person name="Bonito G."/>
        </authorList>
    </citation>
    <scope>NUCLEOTIDE SEQUENCE</scope>
    <source>
        <strain evidence="5">NRRL 2769</strain>
    </source>
</reference>
<dbReference type="PROSITE" id="PS50011">
    <property type="entry name" value="PROTEIN_KINASE_DOM"/>
    <property type="match status" value="1"/>
</dbReference>
<dbReference type="Pfam" id="PF05303">
    <property type="entry name" value="GSKIP_dom"/>
    <property type="match status" value="1"/>
</dbReference>
<gene>
    <name evidence="5" type="primary">CLU1</name>
    <name evidence="5" type="ORF">BGZ80_006960</name>
</gene>
<accession>A0A9P6T1Q5</accession>
<evidence type="ECO:0000256" key="1">
    <source>
        <dbReference type="ARBA" id="ARBA00022490"/>
    </source>
</evidence>
<dbReference type="GO" id="GO:0004672">
    <property type="term" value="F:protein kinase activity"/>
    <property type="evidence" value="ECO:0007669"/>
    <property type="project" value="InterPro"/>
</dbReference>
<name>A0A9P6T1Q5_9FUNG</name>
<dbReference type="InterPro" id="IPR011990">
    <property type="entry name" value="TPR-like_helical_dom_sf"/>
</dbReference>
<dbReference type="GO" id="GO:0003729">
    <property type="term" value="F:mRNA binding"/>
    <property type="evidence" value="ECO:0007669"/>
    <property type="project" value="TreeGrafter"/>
</dbReference>
<feature type="non-terminal residue" evidence="5">
    <location>
        <position position="1"/>
    </location>
</feature>
<dbReference type="PANTHER" id="PTHR12601:SF6">
    <property type="entry name" value="CLUSTERED MITOCHONDRIA PROTEIN HOMOLOG"/>
    <property type="match status" value="1"/>
</dbReference>
<dbReference type="InterPro" id="IPR028275">
    <property type="entry name" value="CLU_N"/>
</dbReference>
<dbReference type="SMART" id="SM00220">
    <property type="entry name" value="S_TKc"/>
    <property type="match status" value="1"/>
</dbReference>
<feature type="compositionally biased region" description="Low complexity" evidence="2">
    <location>
        <begin position="1191"/>
        <end position="1205"/>
    </location>
</feature>
<dbReference type="InterPro" id="IPR033646">
    <property type="entry name" value="CLU-central"/>
</dbReference>
<dbReference type="Gene3D" id="3.30.2280.10">
    <property type="entry name" value="Hypothetical protein (hspc210)"/>
    <property type="match status" value="1"/>
</dbReference>